<dbReference type="PANTHER" id="PTHR43280">
    <property type="entry name" value="ARAC-FAMILY TRANSCRIPTIONAL REGULATOR"/>
    <property type="match status" value="1"/>
</dbReference>
<dbReference type="Pfam" id="PF12833">
    <property type="entry name" value="HTH_18"/>
    <property type="match status" value="1"/>
</dbReference>
<dbReference type="AlphaFoldDB" id="A0A4R5NGA2"/>
<keyword evidence="2" id="KW-0238">DNA-binding</keyword>
<keyword evidence="3" id="KW-0804">Transcription</keyword>
<comment type="caution">
    <text evidence="6">The sequence shown here is derived from an EMBL/GenBank/DDBJ whole genome shotgun (WGS) entry which is preliminary data.</text>
</comment>
<evidence type="ECO:0000256" key="1">
    <source>
        <dbReference type="ARBA" id="ARBA00023015"/>
    </source>
</evidence>
<reference evidence="5" key="3">
    <citation type="journal article" date="2021" name="PeerJ">
        <title>Extensive microbial diversity within the chicken gut microbiome revealed by metagenomics and culture.</title>
        <authorList>
            <person name="Gilroy R."/>
            <person name="Ravi A."/>
            <person name="Getino M."/>
            <person name="Pursley I."/>
            <person name="Horton D.L."/>
            <person name="Alikhan N.F."/>
            <person name="Baker D."/>
            <person name="Gharbi K."/>
            <person name="Hall N."/>
            <person name="Watson M."/>
            <person name="Adriaenssens E.M."/>
            <person name="Foster-Nyarko E."/>
            <person name="Jarju S."/>
            <person name="Secka A."/>
            <person name="Antonio M."/>
            <person name="Oren A."/>
            <person name="Chaudhuri R.R."/>
            <person name="La Ragione R."/>
            <person name="Hildebrand F."/>
            <person name="Pallen M.J."/>
        </authorList>
    </citation>
    <scope>NUCLEOTIDE SEQUENCE</scope>
    <source>
        <strain evidence="5">7886</strain>
    </source>
</reference>
<dbReference type="InterPro" id="IPR018060">
    <property type="entry name" value="HTH_AraC"/>
</dbReference>
<proteinExistence type="predicted"/>
<dbReference type="EMBL" id="PUFN01000009">
    <property type="protein sequence ID" value="TDG73536.1"/>
    <property type="molecule type" value="Genomic_DNA"/>
</dbReference>
<sequence>MEEFDLQSLLSSNEKLIIRLLQSYAQTNDIAVFVLGNDDHLQAGIFGELSESALLIRKDKKADLSKLSVNKYKYHIEYADSPIRISQLNQRVGKICVAKDTPEASPKRLDLMQKLNDQVVYLRCMVEGISKLIIENRGIDDFIIKYALDVNDAIDDLDDSDGKALQQIKTMSTSNASIISAIEYIDSNLDKRLTLDQVSSKVYLSDYYFSKLFKRETGLSFSVYLNARKIQKAMLLLKESDKSINDISDSLGFTRLSYFSQTFKKYTGVAPTKYRTEGNN</sequence>
<dbReference type="EMBL" id="DYWC01000098">
    <property type="protein sequence ID" value="HJF86653.1"/>
    <property type="molecule type" value="Genomic_DNA"/>
</dbReference>
<dbReference type="PROSITE" id="PS00041">
    <property type="entry name" value="HTH_ARAC_FAMILY_1"/>
    <property type="match status" value="1"/>
</dbReference>
<dbReference type="PROSITE" id="PS01124">
    <property type="entry name" value="HTH_ARAC_FAMILY_2"/>
    <property type="match status" value="1"/>
</dbReference>
<evidence type="ECO:0000256" key="2">
    <source>
        <dbReference type="ARBA" id="ARBA00023125"/>
    </source>
</evidence>
<dbReference type="Proteomes" id="UP000747013">
    <property type="component" value="Unassembled WGS sequence"/>
</dbReference>
<evidence type="ECO:0000256" key="3">
    <source>
        <dbReference type="ARBA" id="ARBA00023163"/>
    </source>
</evidence>
<dbReference type="InterPro" id="IPR009057">
    <property type="entry name" value="Homeodomain-like_sf"/>
</dbReference>
<name>A0A4R5NGA2_9LACO</name>
<dbReference type="Gene3D" id="1.10.10.60">
    <property type="entry name" value="Homeodomain-like"/>
    <property type="match status" value="2"/>
</dbReference>
<dbReference type="InterPro" id="IPR018062">
    <property type="entry name" value="HTH_AraC-typ_CS"/>
</dbReference>
<dbReference type="RefSeq" id="WP_081454065.1">
    <property type="nucleotide sequence ID" value="NZ_CAJJMR010000050.1"/>
</dbReference>
<reference evidence="6" key="2">
    <citation type="submission" date="2019-02" db="EMBL/GenBank/DDBJ databases">
        <authorList>
            <person name="Buron G."/>
            <person name="Chaylann A."/>
            <person name="Dolejs I."/>
            <person name="Forster J."/>
            <person name="Miks M.H."/>
        </authorList>
    </citation>
    <scope>NUCLEOTIDE SEQUENCE</scope>
    <source>
        <strain evidence="6">ATCC 29644</strain>
    </source>
</reference>
<dbReference type="PANTHER" id="PTHR43280:SF2">
    <property type="entry name" value="HTH-TYPE TRANSCRIPTIONAL REGULATOR EXSA"/>
    <property type="match status" value="1"/>
</dbReference>
<dbReference type="GO" id="GO:0043565">
    <property type="term" value="F:sequence-specific DNA binding"/>
    <property type="evidence" value="ECO:0007669"/>
    <property type="project" value="InterPro"/>
</dbReference>
<accession>A0A4R5NGA2</accession>
<reference evidence="5" key="4">
    <citation type="submission" date="2021-09" db="EMBL/GenBank/DDBJ databases">
        <authorList>
            <person name="Gilroy R."/>
        </authorList>
    </citation>
    <scope>NUCLEOTIDE SEQUENCE</scope>
    <source>
        <strain evidence="5">7886</strain>
    </source>
</reference>
<dbReference type="SUPFAM" id="SSF46689">
    <property type="entry name" value="Homeodomain-like"/>
    <property type="match status" value="2"/>
</dbReference>
<reference evidence="6 7" key="1">
    <citation type="journal article" date="2019" name="Appl. Microbiol. Biotechnol.">
        <title>Uncovering carbohydrate metabolism through a genotype-phenotype association study of 56 lactic acid bacteria genomes.</title>
        <authorList>
            <person name="Buron-Moles G."/>
            <person name="Chailyan A."/>
            <person name="Dolejs I."/>
            <person name="Forster J."/>
            <person name="Miks M.H."/>
        </authorList>
    </citation>
    <scope>NUCLEOTIDE SEQUENCE [LARGE SCALE GENOMIC DNA]</scope>
    <source>
        <strain evidence="6 7">ATCC 29644</strain>
    </source>
</reference>
<evidence type="ECO:0000313" key="5">
    <source>
        <dbReference type="EMBL" id="HJF86653.1"/>
    </source>
</evidence>
<organism evidence="6 7">
    <name type="scientific">Companilactobacillus farciminis</name>
    <dbReference type="NCBI Taxonomy" id="1612"/>
    <lineage>
        <taxon>Bacteria</taxon>
        <taxon>Bacillati</taxon>
        <taxon>Bacillota</taxon>
        <taxon>Bacilli</taxon>
        <taxon>Lactobacillales</taxon>
        <taxon>Lactobacillaceae</taxon>
        <taxon>Companilactobacillus</taxon>
    </lineage>
</organism>
<feature type="domain" description="HTH araC/xylS-type" evidence="4">
    <location>
        <begin position="179"/>
        <end position="277"/>
    </location>
</feature>
<keyword evidence="1" id="KW-0805">Transcription regulation</keyword>
<evidence type="ECO:0000313" key="7">
    <source>
        <dbReference type="Proteomes" id="UP000295257"/>
    </source>
</evidence>
<dbReference type="GO" id="GO:0003700">
    <property type="term" value="F:DNA-binding transcription factor activity"/>
    <property type="evidence" value="ECO:0007669"/>
    <property type="project" value="InterPro"/>
</dbReference>
<evidence type="ECO:0000259" key="4">
    <source>
        <dbReference type="PROSITE" id="PS01124"/>
    </source>
</evidence>
<dbReference type="InterPro" id="IPR020449">
    <property type="entry name" value="Tscrpt_reg_AraC-type_HTH"/>
</dbReference>
<keyword evidence="7" id="KW-1185">Reference proteome</keyword>
<protein>
    <submittedName>
        <fullName evidence="5">AraC family transcriptional regulator</fullName>
    </submittedName>
</protein>
<dbReference type="STRING" id="1612.ABB44_03065"/>
<gene>
    <name evidence="6" type="ORF">C5L30_000475</name>
    <name evidence="5" type="ORF">K8V88_04365</name>
</gene>
<dbReference type="SMART" id="SM00342">
    <property type="entry name" value="HTH_ARAC"/>
    <property type="match status" value="1"/>
</dbReference>
<dbReference type="PRINTS" id="PR00032">
    <property type="entry name" value="HTHARAC"/>
</dbReference>
<dbReference type="OrthoDB" id="9813413at2"/>
<evidence type="ECO:0000313" key="6">
    <source>
        <dbReference type="EMBL" id="TDG73536.1"/>
    </source>
</evidence>
<dbReference type="Proteomes" id="UP000295257">
    <property type="component" value="Unassembled WGS sequence"/>
</dbReference>